<dbReference type="InterPro" id="IPR036864">
    <property type="entry name" value="Zn2-C6_fun-type_DNA-bd_sf"/>
</dbReference>
<dbReference type="PROSITE" id="PS00463">
    <property type="entry name" value="ZN2_CY6_FUNGAL_1"/>
    <property type="match status" value="1"/>
</dbReference>
<protein>
    <recommendedName>
        <fullName evidence="6">Zn(2)-C6 fungal-type domain-containing protein</fullName>
    </recommendedName>
</protein>
<dbReference type="CDD" id="cd12148">
    <property type="entry name" value="fungal_TF_MHR"/>
    <property type="match status" value="1"/>
</dbReference>
<accession>A0A2V1DN38</accession>
<evidence type="ECO:0000256" key="5">
    <source>
        <dbReference type="ARBA" id="ARBA00023242"/>
    </source>
</evidence>
<dbReference type="PANTHER" id="PTHR47338:SF20">
    <property type="entry name" value="ZN(II)2CYS6 TRANSCRIPTION FACTOR (EUROFUNG)"/>
    <property type="match status" value="1"/>
</dbReference>
<evidence type="ECO:0000256" key="4">
    <source>
        <dbReference type="ARBA" id="ARBA00023163"/>
    </source>
</evidence>
<dbReference type="SMART" id="SM00066">
    <property type="entry name" value="GAL4"/>
    <property type="match status" value="1"/>
</dbReference>
<evidence type="ECO:0000313" key="7">
    <source>
        <dbReference type="EMBL" id="PVH99556.1"/>
    </source>
</evidence>
<reference evidence="7 8" key="1">
    <citation type="journal article" date="2018" name="Sci. Rep.">
        <title>Comparative genomics provides insights into the lifestyle and reveals functional heterogeneity of dark septate endophytic fungi.</title>
        <authorList>
            <person name="Knapp D.G."/>
            <person name="Nemeth J.B."/>
            <person name="Barry K."/>
            <person name="Hainaut M."/>
            <person name="Henrissat B."/>
            <person name="Johnson J."/>
            <person name="Kuo A."/>
            <person name="Lim J.H.P."/>
            <person name="Lipzen A."/>
            <person name="Nolan M."/>
            <person name="Ohm R.A."/>
            <person name="Tamas L."/>
            <person name="Grigoriev I.V."/>
            <person name="Spatafora J.W."/>
            <person name="Nagy L.G."/>
            <person name="Kovacs G.M."/>
        </authorList>
    </citation>
    <scope>NUCLEOTIDE SEQUENCE [LARGE SCALE GENOMIC DNA]</scope>
    <source>
        <strain evidence="7 8">DSE2036</strain>
    </source>
</reference>
<dbReference type="InterPro" id="IPR001138">
    <property type="entry name" value="Zn2Cys6_DnaBD"/>
</dbReference>
<dbReference type="OrthoDB" id="3862662at2759"/>
<name>A0A2V1DN38_9PLEO</name>
<gene>
    <name evidence="7" type="ORF">DM02DRAFT_430475</name>
</gene>
<dbReference type="EMBL" id="KZ805390">
    <property type="protein sequence ID" value="PVH99556.1"/>
    <property type="molecule type" value="Genomic_DNA"/>
</dbReference>
<dbReference type="PANTHER" id="PTHR47338">
    <property type="entry name" value="ZN(II)2CYS6 TRANSCRIPTION FACTOR (EUROFUNG)-RELATED"/>
    <property type="match status" value="1"/>
</dbReference>
<keyword evidence="3" id="KW-0805">Transcription regulation</keyword>
<keyword evidence="2" id="KW-0479">Metal-binding</keyword>
<dbReference type="GO" id="GO:0000981">
    <property type="term" value="F:DNA-binding transcription factor activity, RNA polymerase II-specific"/>
    <property type="evidence" value="ECO:0007669"/>
    <property type="project" value="InterPro"/>
</dbReference>
<evidence type="ECO:0000256" key="3">
    <source>
        <dbReference type="ARBA" id="ARBA00023015"/>
    </source>
</evidence>
<keyword evidence="5" id="KW-0539">Nucleus</keyword>
<dbReference type="GO" id="GO:0008270">
    <property type="term" value="F:zinc ion binding"/>
    <property type="evidence" value="ECO:0007669"/>
    <property type="project" value="InterPro"/>
</dbReference>
<evidence type="ECO:0000313" key="8">
    <source>
        <dbReference type="Proteomes" id="UP000244855"/>
    </source>
</evidence>
<comment type="subcellular location">
    <subcellularLocation>
        <location evidence="1">Nucleus</location>
    </subcellularLocation>
</comment>
<keyword evidence="8" id="KW-1185">Reference proteome</keyword>
<organism evidence="7 8">
    <name type="scientific">Periconia macrospinosa</name>
    <dbReference type="NCBI Taxonomy" id="97972"/>
    <lineage>
        <taxon>Eukaryota</taxon>
        <taxon>Fungi</taxon>
        <taxon>Dikarya</taxon>
        <taxon>Ascomycota</taxon>
        <taxon>Pezizomycotina</taxon>
        <taxon>Dothideomycetes</taxon>
        <taxon>Pleosporomycetidae</taxon>
        <taxon>Pleosporales</taxon>
        <taxon>Massarineae</taxon>
        <taxon>Periconiaceae</taxon>
        <taxon>Periconia</taxon>
    </lineage>
</organism>
<keyword evidence="4" id="KW-0804">Transcription</keyword>
<dbReference type="AlphaFoldDB" id="A0A2V1DN38"/>
<dbReference type="STRING" id="97972.A0A2V1DN38"/>
<sequence>MDHNAALSILAQRTCVQCKASKKKCNKLLPKCSRCLRLTLECSYSEGAKPIRETDSVSSESRFDEVFQRLQRLEAHVFPSGHAKDGPLPQDVLSNGHSNKQDDKIITHENWAVNPGYVKPSHMTLVLFGTLTSVLGESNTTMQAVVQQYFKTTARWLPMIWQAKIEEQVSRFRGLESTSKFHLQCLAMFVLSSHVTAQQGQTLAEHPWYRACKYFFAHFIALGKPCVEYVQAGMLLALFEHVQCVEDRAPTTLGICIRVAHDLGWDDVVATGSSYNPGELTPQHEEIFLTWWGLQRLERCVRACTFSRLCA</sequence>
<evidence type="ECO:0000256" key="2">
    <source>
        <dbReference type="ARBA" id="ARBA00022723"/>
    </source>
</evidence>
<dbReference type="Gene3D" id="4.10.240.10">
    <property type="entry name" value="Zn(2)-C6 fungal-type DNA-binding domain"/>
    <property type="match status" value="1"/>
</dbReference>
<dbReference type="Pfam" id="PF00172">
    <property type="entry name" value="Zn_clus"/>
    <property type="match status" value="1"/>
</dbReference>
<dbReference type="SUPFAM" id="SSF57701">
    <property type="entry name" value="Zn2/Cys6 DNA-binding domain"/>
    <property type="match status" value="1"/>
</dbReference>
<proteinExistence type="predicted"/>
<dbReference type="PROSITE" id="PS50048">
    <property type="entry name" value="ZN2_CY6_FUNGAL_2"/>
    <property type="match status" value="1"/>
</dbReference>
<evidence type="ECO:0000256" key="1">
    <source>
        <dbReference type="ARBA" id="ARBA00004123"/>
    </source>
</evidence>
<dbReference type="Proteomes" id="UP000244855">
    <property type="component" value="Unassembled WGS sequence"/>
</dbReference>
<dbReference type="InterPro" id="IPR050815">
    <property type="entry name" value="TF_fung"/>
</dbReference>
<dbReference type="GO" id="GO:0005634">
    <property type="term" value="C:nucleus"/>
    <property type="evidence" value="ECO:0007669"/>
    <property type="project" value="UniProtKB-SubCell"/>
</dbReference>
<evidence type="ECO:0000259" key="6">
    <source>
        <dbReference type="PROSITE" id="PS50048"/>
    </source>
</evidence>
<feature type="domain" description="Zn(2)-C6 fungal-type" evidence="6">
    <location>
        <begin position="14"/>
        <end position="44"/>
    </location>
</feature>
<dbReference type="CDD" id="cd00067">
    <property type="entry name" value="GAL4"/>
    <property type="match status" value="1"/>
</dbReference>